<dbReference type="PRINTS" id="PR00111">
    <property type="entry name" value="ABHYDROLASE"/>
</dbReference>
<dbReference type="KEGG" id="talb:FTW19_02765"/>
<dbReference type="GO" id="GO:0016787">
    <property type="term" value="F:hydrolase activity"/>
    <property type="evidence" value="ECO:0007669"/>
    <property type="project" value="UniProtKB-KW"/>
</dbReference>
<dbReference type="Proteomes" id="UP000321820">
    <property type="component" value="Chromosome"/>
</dbReference>
<proteinExistence type="predicted"/>
<dbReference type="SUPFAM" id="SSF53474">
    <property type="entry name" value="alpha/beta-Hydrolases"/>
    <property type="match status" value="1"/>
</dbReference>
<name>A0A5B9E3Z0_9BACT</name>
<keyword evidence="3" id="KW-1185">Reference proteome</keyword>
<dbReference type="InterPro" id="IPR029058">
    <property type="entry name" value="AB_hydrolase_fold"/>
</dbReference>
<gene>
    <name evidence="2" type="ORF">FTW19_02765</name>
</gene>
<evidence type="ECO:0000313" key="2">
    <source>
        <dbReference type="EMBL" id="QEE27023.1"/>
    </source>
</evidence>
<dbReference type="EMBL" id="CP042806">
    <property type="protein sequence ID" value="QEE27023.1"/>
    <property type="molecule type" value="Genomic_DNA"/>
</dbReference>
<dbReference type="Pfam" id="PF00561">
    <property type="entry name" value="Abhydrolase_1"/>
    <property type="match status" value="1"/>
</dbReference>
<accession>A0A5B9E3Z0</accession>
<feature type="domain" description="AB hydrolase-1" evidence="1">
    <location>
        <begin position="48"/>
        <end position="285"/>
    </location>
</feature>
<dbReference type="OrthoDB" id="9808398at2"/>
<dbReference type="InterPro" id="IPR000073">
    <property type="entry name" value="AB_hydrolase_1"/>
</dbReference>
<keyword evidence="2" id="KW-0378">Hydrolase</keyword>
<evidence type="ECO:0000313" key="3">
    <source>
        <dbReference type="Proteomes" id="UP000321820"/>
    </source>
</evidence>
<dbReference type="AlphaFoldDB" id="A0A5B9E3Z0"/>
<protein>
    <submittedName>
        <fullName evidence="2">Alpha/beta fold hydrolase</fullName>
    </submittedName>
</protein>
<dbReference type="PANTHER" id="PTHR46438:SF11">
    <property type="entry name" value="LIPASE-RELATED"/>
    <property type="match status" value="1"/>
</dbReference>
<evidence type="ECO:0000259" key="1">
    <source>
        <dbReference type="Pfam" id="PF00561"/>
    </source>
</evidence>
<reference evidence="2 3" key="1">
    <citation type="submission" date="2019-08" db="EMBL/GenBank/DDBJ databases">
        <title>Complete genome sequence of Terriglobus albidus strain ORNL.</title>
        <authorList>
            <person name="Podar M."/>
        </authorList>
    </citation>
    <scope>NUCLEOTIDE SEQUENCE [LARGE SCALE GENOMIC DNA]</scope>
    <source>
        <strain evidence="2 3">ORNL</strain>
    </source>
</reference>
<dbReference type="PANTHER" id="PTHR46438">
    <property type="entry name" value="ALPHA/BETA-HYDROLASES SUPERFAMILY PROTEIN"/>
    <property type="match status" value="1"/>
</dbReference>
<dbReference type="Gene3D" id="3.40.50.1820">
    <property type="entry name" value="alpha/beta hydrolase"/>
    <property type="match status" value="1"/>
</dbReference>
<organism evidence="2 3">
    <name type="scientific">Terriglobus albidus</name>
    <dbReference type="NCBI Taxonomy" id="1592106"/>
    <lineage>
        <taxon>Bacteria</taxon>
        <taxon>Pseudomonadati</taxon>
        <taxon>Acidobacteriota</taxon>
        <taxon>Terriglobia</taxon>
        <taxon>Terriglobales</taxon>
        <taxon>Acidobacteriaceae</taxon>
        <taxon>Terriglobus</taxon>
    </lineage>
</organism>
<sequence length="298" mass="32881">MPSVSGKDPQFERRDAQRAVSAALNIREEEVVVDGIAVHYRVAGTGRPLLLLHGLLADGQTWRRNLKDLARHSTVYAVDLFNMGKSQRVAGLDASLEATADRIARLMDSLGLDEADIAGHSHGGALAMMLAARHTHRVGKLVLFAPANPFCGHGARNARFFATPLGAWLGRRVPQWPGLLHRAALRRMYGEPSRIIDGTLACYTEHLSIPGTMDHLLAIVRSWGSDMRRLKKVMNQLADVPALLIWGDRDRAVSLPSAQLLAKEMHHAELLVLHGVGHLPFEEQPEVCNRAIARWLQN</sequence>